<dbReference type="PANTHER" id="PTHR43122">
    <property type="entry name" value="FERREDOXIN SUBUNIT OF PYRUVATE:FLAVODOXIN OXIDOREDUCTASE-RELATED"/>
    <property type="match status" value="1"/>
</dbReference>
<dbReference type="InterPro" id="IPR017900">
    <property type="entry name" value="4Fe4S_Fe_S_CS"/>
</dbReference>
<dbReference type="SUPFAM" id="SSF54862">
    <property type="entry name" value="4Fe-4S ferredoxins"/>
    <property type="match status" value="1"/>
</dbReference>
<reference evidence="5" key="1">
    <citation type="submission" date="2020-10" db="EMBL/GenBank/DDBJ databases">
        <authorList>
            <person name="Gilroy R."/>
        </authorList>
    </citation>
    <scope>NUCLEOTIDE SEQUENCE</scope>
    <source>
        <strain evidence="5">ChiBcolR7-354</strain>
    </source>
</reference>
<keyword evidence="2" id="KW-0408">Iron</keyword>
<dbReference type="Gene3D" id="3.30.70.20">
    <property type="match status" value="1"/>
</dbReference>
<dbReference type="EMBL" id="DVGA01000034">
    <property type="protein sequence ID" value="HIQ78231.1"/>
    <property type="molecule type" value="Genomic_DNA"/>
</dbReference>
<evidence type="ECO:0000313" key="5">
    <source>
        <dbReference type="EMBL" id="HIQ78231.1"/>
    </source>
</evidence>
<evidence type="ECO:0000256" key="1">
    <source>
        <dbReference type="ARBA" id="ARBA00022723"/>
    </source>
</evidence>
<organism evidence="5 6">
    <name type="scientific">Candidatus Scatomorpha intestinavium</name>
    <dbReference type="NCBI Taxonomy" id="2840922"/>
    <lineage>
        <taxon>Bacteria</taxon>
        <taxon>Bacillati</taxon>
        <taxon>Bacillota</taxon>
        <taxon>Clostridia</taxon>
        <taxon>Eubacteriales</taxon>
        <taxon>Candidatus Scatomorpha</taxon>
    </lineage>
</organism>
<gene>
    <name evidence="5" type="ORF">IAB77_03115</name>
</gene>
<dbReference type="AlphaFoldDB" id="A0A9D1CS52"/>
<reference evidence="5" key="2">
    <citation type="journal article" date="2021" name="PeerJ">
        <title>Extensive microbial diversity within the chicken gut microbiome revealed by metagenomics and culture.</title>
        <authorList>
            <person name="Gilroy R."/>
            <person name="Ravi A."/>
            <person name="Getino M."/>
            <person name="Pursley I."/>
            <person name="Horton D.L."/>
            <person name="Alikhan N.F."/>
            <person name="Baker D."/>
            <person name="Gharbi K."/>
            <person name="Hall N."/>
            <person name="Watson M."/>
            <person name="Adriaenssens E.M."/>
            <person name="Foster-Nyarko E."/>
            <person name="Jarju S."/>
            <person name="Secka A."/>
            <person name="Antonio M."/>
            <person name="Oren A."/>
            <person name="Chaudhuri R.R."/>
            <person name="La Ragione R."/>
            <person name="Hildebrand F."/>
            <person name="Pallen M.J."/>
        </authorList>
    </citation>
    <scope>NUCLEOTIDE SEQUENCE</scope>
    <source>
        <strain evidence="5">ChiBcolR7-354</strain>
    </source>
</reference>
<dbReference type="PANTHER" id="PTHR43122:SF1">
    <property type="entry name" value="IRON-SULFUR-BINDING PROTEIN"/>
    <property type="match status" value="1"/>
</dbReference>
<protein>
    <submittedName>
        <fullName evidence="5">4Fe-4S binding protein</fullName>
    </submittedName>
</protein>
<accession>A0A9D1CS52</accession>
<evidence type="ECO:0000256" key="3">
    <source>
        <dbReference type="ARBA" id="ARBA00023014"/>
    </source>
</evidence>
<feature type="domain" description="4Fe-4S ferredoxin-type" evidence="4">
    <location>
        <begin position="38"/>
        <end position="67"/>
    </location>
</feature>
<evidence type="ECO:0000259" key="4">
    <source>
        <dbReference type="PROSITE" id="PS51379"/>
    </source>
</evidence>
<evidence type="ECO:0000256" key="2">
    <source>
        <dbReference type="ARBA" id="ARBA00023004"/>
    </source>
</evidence>
<dbReference type="GO" id="GO:0051536">
    <property type="term" value="F:iron-sulfur cluster binding"/>
    <property type="evidence" value="ECO:0007669"/>
    <property type="project" value="UniProtKB-KW"/>
</dbReference>
<keyword evidence="3" id="KW-0411">Iron-sulfur</keyword>
<dbReference type="PROSITE" id="PS51379">
    <property type="entry name" value="4FE4S_FER_2"/>
    <property type="match status" value="2"/>
</dbReference>
<dbReference type="Proteomes" id="UP000824262">
    <property type="component" value="Unassembled WGS sequence"/>
</dbReference>
<proteinExistence type="predicted"/>
<name>A0A9D1CS52_9FIRM</name>
<feature type="domain" description="4Fe-4S ferredoxin-type" evidence="4">
    <location>
        <begin position="2"/>
        <end position="31"/>
    </location>
</feature>
<dbReference type="InterPro" id="IPR017896">
    <property type="entry name" value="4Fe4S_Fe-S-bd"/>
</dbReference>
<dbReference type="Pfam" id="PF12838">
    <property type="entry name" value="Fer4_7"/>
    <property type="match status" value="1"/>
</dbReference>
<sequence length="69" mass="7302">MNKASVVANLCKSCGYCVKFCPKKAISIGGKRNSKGHYYPVIDLSLCIGCGTCAVVCPEAAMEILKEEG</sequence>
<dbReference type="PROSITE" id="PS00198">
    <property type="entry name" value="4FE4S_FER_1"/>
    <property type="match status" value="1"/>
</dbReference>
<keyword evidence="1" id="KW-0479">Metal-binding</keyword>
<dbReference type="GO" id="GO:0046872">
    <property type="term" value="F:metal ion binding"/>
    <property type="evidence" value="ECO:0007669"/>
    <property type="project" value="UniProtKB-KW"/>
</dbReference>
<evidence type="ECO:0000313" key="6">
    <source>
        <dbReference type="Proteomes" id="UP000824262"/>
    </source>
</evidence>
<comment type="caution">
    <text evidence="5">The sequence shown here is derived from an EMBL/GenBank/DDBJ whole genome shotgun (WGS) entry which is preliminary data.</text>
</comment>